<dbReference type="EMBL" id="AP022325">
    <property type="protein sequence ID" value="BBU47603.1"/>
    <property type="molecule type" value="Genomic_DNA"/>
</dbReference>
<reference evidence="1 2" key="1">
    <citation type="submission" date="2020-01" db="EMBL/GenBank/DDBJ databases">
        <title>Complete genome sequence of Mycoplasma felis strain Myco-2.</title>
        <authorList>
            <person name="Kinoshita Y."/>
            <person name="Niwa H."/>
            <person name="Uchida-Fujii E."/>
            <person name="Nukada T."/>
        </authorList>
    </citation>
    <scope>NUCLEOTIDE SEQUENCE [LARGE SCALE GENOMIC DNA]</scope>
    <source>
        <strain evidence="1 2">Myco-2</strain>
    </source>
</reference>
<keyword evidence="2" id="KW-1185">Reference proteome</keyword>
<evidence type="ECO:0000313" key="2">
    <source>
        <dbReference type="Proteomes" id="UP000464317"/>
    </source>
</evidence>
<gene>
    <name evidence="1" type="ORF">JPM2_2960</name>
</gene>
<dbReference type="KEGG" id="mfel:JPM2_2960"/>
<protein>
    <submittedName>
        <fullName evidence="1">Uncharacterized protein</fullName>
    </submittedName>
</protein>
<dbReference type="RefSeq" id="WP_161553087.1">
    <property type="nucleotide sequence ID" value="NZ_AP022325.1"/>
</dbReference>
<organism evidence="1 2">
    <name type="scientific">Mycoplasmopsis felis</name>
    <dbReference type="NCBI Taxonomy" id="33923"/>
    <lineage>
        <taxon>Bacteria</taxon>
        <taxon>Bacillati</taxon>
        <taxon>Mycoplasmatota</taxon>
        <taxon>Mycoplasmoidales</taxon>
        <taxon>Metamycoplasmataceae</taxon>
        <taxon>Mycoplasmopsis</taxon>
    </lineage>
</organism>
<evidence type="ECO:0000313" key="1">
    <source>
        <dbReference type="EMBL" id="BBU47603.1"/>
    </source>
</evidence>
<dbReference type="Proteomes" id="UP000464317">
    <property type="component" value="Chromosome"/>
</dbReference>
<proteinExistence type="predicted"/>
<name>A0A809SIA3_9BACT</name>
<accession>A0A809SIA3</accession>
<dbReference type="AlphaFoldDB" id="A0A809SIA3"/>
<sequence length="80" mass="9612">MENKHKELLNILFGKLNEINNQLKDFVNMYEKYSEEIENNYNVSGQLDNERTIADWFSDKLIKVIKKTLLLYEWNLLSTI</sequence>